<dbReference type="FunFam" id="3.40.50.300:FF:000496">
    <property type="entry name" value="Nucleolar GTP-binding protein 1"/>
    <property type="match status" value="1"/>
</dbReference>
<dbReference type="FunFam" id="1.20.120.1190:FF:000001">
    <property type="entry name" value="Nucleolar GTP-binding protein 1"/>
    <property type="match status" value="1"/>
</dbReference>
<dbReference type="Pfam" id="PF17835">
    <property type="entry name" value="NOG1_N"/>
    <property type="match status" value="1"/>
</dbReference>
<name>A0A8D0U0S7_PIG</name>
<reference evidence="10" key="1">
    <citation type="submission" date="2025-08" db="UniProtKB">
        <authorList>
            <consortium name="Ensembl"/>
        </authorList>
    </citation>
    <scope>IDENTIFICATION</scope>
</reference>
<dbReference type="GO" id="GO:0042254">
    <property type="term" value="P:ribosome biogenesis"/>
    <property type="evidence" value="ECO:0007669"/>
    <property type="project" value="UniProtKB-KW"/>
</dbReference>
<feature type="region of interest" description="Disordered" evidence="8">
    <location>
        <begin position="533"/>
        <end position="552"/>
    </location>
</feature>
<evidence type="ECO:0000256" key="8">
    <source>
        <dbReference type="SAM" id="MobiDB-lite"/>
    </source>
</evidence>
<keyword evidence="3" id="KW-0547">Nucleotide-binding</keyword>
<dbReference type="Pfam" id="PF08155">
    <property type="entry name" value="NOGCT"/>
    <property type="match status" value="1"/>
</dbReference>
<dbReference type="PANTHER" id="PTHR45759">
    <property type="entry name" value="NUCLEOLAR GTP-BINDING PROTEIN 1"/>
    <property type="match status" value="1"/>
</dbReference>
<evidence type="ECO:0000256" key="4">
    <source>
        <dbReference type="ARBA" id="ARBA00023134"/>
    </source>
</evidence>
<dbReference type="CDD" id="cd01897">
    <property type="entry name" value="NOG"/>
    <property type="match status" value="1"/>
</dbReference>
<dbReference type="AlphaFoldDB" id="A0A8D0U0S7"/>
<dbReference type="NCBIfam" id="TIGR00231">
    <property type="entry name" value="small_GTP"/>
    <property type="match status" value="1"/>
</dbReference>
<dbReference type="InterPro" id="IPR031167">
    <property type="entry name" value="G_OBG"/>
</dbReference>
<keyword evidence="2 7" id="KW-0690">Ribosome biogenesis</keyword>
<dbReference type="SUPFAM" id="SSF52540">
    <property type="entry name" value="P-loop containing nucleoside triphosphate hydrolases"/>
    <property type="match status" value="1"/>
</dbReference>
<evidence type="ECO:0000256" key="1">
    <source>
        <dbReference type="ARBA" id="ARBA00004604"/>
    </source>
</evidence>
<dbReference type="Gene3D" id="3.40.50.300">
    <property type="entry name" value="P-loop containing nucleotide triphosphate hydrolases"/>
    <property type="match status" value="1"/>
</dbReference>
<accession>A0A8D0U0S7</accession>
<sequence>MAHYNFKKITVVPSAKDFIDLTLSKTQRKTPTVIHKHYQIHRIRHFYMRKVKFTQQNYHDRLSQILTDFPKLDDIHPFYADLMNILYDKDHYKLALGQINIAKNLVDNVAKDYVRLMKYGDSLYRCKQLKRAALGRMCTIIKRQKQSLEYLEQVRQHLSRLPTIDPNTRTLLLCGHPNVGKSSFINKVTRADVDVQPYAFTTKSLFVGHMDYKYLRWQVVDTPGILDHPLEDRNTIEMQAITALAHLRAAVLYVMDLSEQCGHGLREQLALFQSIRPLFVNKPLIVVANKCDVRRIAELSEDDQKIFVDLQAAGFPVVETSTLTEEGVMQVKTEACDRLLAHRVETKMKGNKVNEVLNRLHLAVPSRRDDKERPPFIPEGVVAQRRRMELGEQKRKRERDVELEMGDDYVLDLQKYWDIMNSSEKHDKIPEIWEGHNIADYIDPDIMQKLEELEKEEELRAAAGEYDSESDSEDEEMAEIRQLAKQIREKKKLKILQSREKDAGGPRMPRTAKKVQRKVLEDEMRALGVDMDHKDDVSGQRPQTRGPEASSWETRDGGLWIFLGRRRRGSDRVRGYRPCSLPLQEGRGRRAQPVPRRPLPCVVPCPLWCVVVVLHPG</sequence>
<dbReference type="Ensembl" id="ENSSSCT00015042437.1">
    <property type="protein sequence ID" value="ENSSSCP00015016774.1"/>
    <property type="gene ID" value="ENSSSCG00015031257.1"/>
</dbReference>
<comment type="function">
    <text evidence="7">Involved in the biogenesis of the 60S ribosomal subunit.</text>
</comment>
<evidence type="ECO:0000313" key="11">
    <source>
        <dbReference type="Proteomes" id="UP000694726"/>
    </source>
</evidence>
<evidence type="ECO:0000256" key="3">
    <source>
        <dbReference type="ARBA" id="ARBA00022741"/>
    </source>
</evidence>
<dbReference type="GO" id="GO:0005525">
    <property type="term" value="F:GTP binding"/>
    <property type="evidence" value="ECO:0007669"/>
    <property type="project" value="UniProtKB-KW"/>
</dbReference>
<dbReference type="PROSITE" id="PS51710">
    <property type="entry name" value="G_OBG"/>
    <property type="match status" value="1"/>
</dbReference>
<dbReference type="PRINTS" id="PR00326">
    <property type="entry name" value="GTP1OBG"/>
</dbReference>
<evidence type="ECO:0000313" key="10">
    <source>
        <dbReference type="Ensembl" id="ENSSSCP00015016774.1"/>
    </source>
</evidence>
<dbReference type="PIRSF" id="PIRSF038919">
    <property type="entry name" value="NOG1"/>
    <property type="match status" value="1"/>
</dbReference>
<dbReference type="InterPro" id="IPR005225">
    <property type="entry name" value="Small_GTP-bd"/>
</dbReference>
<dbReference type="InterPro" id="IPR041623">
    <property type="entry name" value="NOG1_N"/>
</dbReference>
<dbReference type="InterPro" id="IPR027417">
    <property type="entry name" value="P-loop_NTPase"/>
</dbReference>
<evidence type="ECO:0000256" key="5">
    <source>
        <dbReference type="ARBA" id="ARBA00023242"/>
    </source>
</evidence>
<dbReference type="Proteomes" id="UP000694726">
    <property type="component" value="Unplaced"/>
</dbReference>
<dbReference type="InterPro" id="IPR006073">
    <property type="entry name" value="GTP-bd"/>
</dbReference>
<proteinExistence type="inferred from homology"/>
<feature type="domain" description="OBG-type G" evidence="9">
    <location>
        <begin position="169"/>
        <end position="340"/>
    </location>
</feature>
<dbReference type="InterPro" id="IPR010674">
    <property type="entry name" value="NOG1_Rossman_fold_dom"/>
</dbReference>
<dbReference type="InterPro" id="IPR024926">
    <property type="entry name" value="NOG1"/>
</dbReference>
<comment type="subcellular location">
    <subcellularLocation>
        <location evidence="1 7">Nucleus</location>
        <location evidence="1 7">Nucleolus</location>
    </subcellularLocation>
</comment>
<comment type="subunit">
    <text evidence="6">Associates with pre-60S ribosomal particles. Interacts with MINAS-60 (product of an alternative open reading frame of RBM10).</text>
</comment>
<evidence type="ECO:0000259" key="9">
    <source>
        <dbReference type="PROSITE" id="PS51710"/>
    </source>
</evidence>
<keyword evidence="5 7" id="KW-0539">Nucleus</keyword>
<organism evidence="10 11">
    <name type="scientific">Sus scrofa</name>
    <name type="common">Pig</name>
    <dbReference type="NCBI Taxonomy" id="9823"/>
    <lineage>
        <taxon>Eukaryota</taxon>
        <taxon>Metazoa</taxon>
        <taxon>Chordata</taxon>
        <taxon>Craniata</taxon>
        <taxon>Vertebrata</taxon>
        <taxon>Euteleostomi</taxon>
        <taxon>Mammalia</taxon>
        <taxon>Eutheria</taxon>
        <taxon>Laurasiatheria</taxon>
        <taxon>Artiodactyla</taxon>
        <taxon>Suina</taxon>
        <taxon>Suidae</taxon>
        <taxon>Sus</taxon>
    </lineage>
</organism>
<evidence type="ECO:0000256" key="7">
    <source>
        <dbReference type="PIRNR" id="PIRNR038919"/>
    </source>
</evidence>
<protein>
    <recommendedName>
        <fullName evidence="7">Nucleolar GTP-binding protein 1</fullName>
    </recommendedName>
</protein>
<dbReference type="GO" id="GO:0005730">
    <property type="term" value="C:nucleolus"/>
    <property type="evidence" value="ECO:0007669"/>
    <property type="project" value="UniProtKB-SubCell"/>
</dbReference>
<dbReference type="Pfam" id="PF06858">
    <property type="entry name" value="NOG1"/>
    <property type="match status" value="1"/>
</dbReference>
<dbReference type="Gene3D" id="1.20.120.1190">
    <property type="match status" value="1"/>
</dbReference>
<comment type="similarity">
    <text evidence="7">Belongs to the TRAFAC class OBG-HflX-like GTPase superfamily. OBG GTPase family. NOG subfamily.</text>
</comment>
<evidence type="ECO:0000256" key="2">
    <source>
        <dbReference type="ARBA" id="ARBA00022517"/>
    </source>
</evidence>
<keyword evidence="4" id="KW-0342">GTP-binding</keyword>
<evidence type="ECO:0000256" key="6">
    <source>
        <dbReference type="ARBA" id="ARBA00064995"/>
    </source>
</evidence>
<dbReference type="InterPro" id="IPR012973">
    <property type="entry name" value="NOG_C"/>
</dbReference>